<evidence type="ECO:0000313" key="4">
    <source>
        <dbReference type="EMBL" id="QDV09646.1"/>
    </source>
</evidence>
<dbReference type="EMBL" id="CP036434">
    <property type="protein sequence ID" value="QDV09646.1"/>
    <property type="molecule type" value="Genomic_DNA"/>
</dbReference>
<dbReference type="InterPro" id="IPR029058">
    <property type="entry name" value="AB_hydrolase_fold"/>
</dbReference>
<feature type="chain" id="PRO_5021889471" evidence="3">
    <location>
        <begin position="22"/>
        <end position="434"/>
    </location>
</feature>
<dbReference type="OrthoDB" id="236649at2"/>
<keyword evidence="1 3" id="KW-0732">Signal</keyword>
<dbReference type="SUPFAM" id="SSF53474">
    <property type="entry name" value="alpha/beta-Hydrolases"/>
    <property type="match status" value="1"/>
</dbReference>
<dbReference type="PANTHER" id="PTHR43037:SF5">
    <property type="entry name" value="FERULOYL ESTERASE"/>
    <property type="match status" value="1"/>
</dbReference>
<dbReference type="AlphaFoldDB" id="A0A518EZY4"/>
<gene>
    <name evidence="4" type="ORF">Poly30_52040</name>
</gene>
<evidence type="ECO:0000256" key="2">
    <source>
        <dbReference type="ARBA" id="ARBA00022801"/>
    </source>
</evidence>
<sequence precursor="true">MNQLFASTSLLVLAASAPLFWWNQDDPATRAPSGKELTQLIDALYAVEPYKPASRAEIDALLEPYAALPAPSKSDRKPLSKKIEKAWGKLRELPKKGEHWYWDEKGEPRRGRFFVSGKTSKPKGLFIGLHGGGVGSADASGALASYQGPAGARGWLSIYPQAIEATECGWTDTGTEEWIMTLIDEARRTYGVSPDHIYIGGHSMGGYGSWVLGAHHADLFAASVPSAGAPTPIRDRATENIVAIQEGVVPNLMNLPICVFQSTDDPKVPPDANQFAVEEVKRFKETYGGYENFTYWEVDDRQHSYPTGGPDKLLERIDSFERNPHPDHVLWQPALDWKTSFYWLDWPEPRLNALIEATLDGEKNHIAVKSDGKNVKGLGVLLSSAIVNMDEEVTVTLDGTEVFRGIPQTSWATYVRTALVQDEGRLYECRIPLK</sequence>
<evidence type="ECO:0000256" key="3">
    <source>
        <dbReference type="SAM" id="SignalP"/>
    </source>
</evidence>
<feature type="signal peptide" evidence="3">
    <location>
        <begin position="1"/>
        <end position="21"/>
    </location>
</feature>
<organism evidence="4 5">
    <name type="scientific">Saltatorellus ferox</name>
    <dbReference type="NCBI Taxonomy" id="2528018"/>
    <lineage>
        <taxon>Bacteria</taxon>
        <taxon>Pseudomonadati</taxon>
        <taxon>Planctomycetota</taxon>
        <taxon>Planctomycetia</taxon>
        <taxon>Planctomycetia incertae sedis</taxon>
        <taxon>Saltatorellus</taxon>
    </lineage>
</organism>
<proteinExistence type="predicted"/>
<dbReference type="PANTHER" id="PTHR43037">
    <property type="entry name" value="UNNAMED PRODUCT-RELATED"/>
    <property type="match status" value="1"/>
</dbReference>
<accession>A0A518EZY4</accession>
<reference evidence="4 5" key="1">
    <citation type="submission" date="2019-02" db="EMBL/GenBank/DDBJ databases">
        <title>Deep-cultivation of Planctomycetes and their phenomic and genomic characterization uncovers novel biology.</title>
        <authorList>
            <person name="Wiegand S."/>
            <person name="Jogler M."/>
            <person name="Boedeker C."/>
            <person name="Pinto D."/>
            <person name="Vollmers J."/>
            <person name="Rivas-Marin E."/>
            <person name="Kohn T."/>
            <person name="Peeters S.H."/>
            <person name="Heuer A."/>
            <person name="Rast P."/>
            <person name="Oberbeckmann S."/>
            <person name="Bunk B."/>
            <person name="Jeske O."/>
            <person name="Meyerdierks A."/>
            <person name="Storesund J.E."/>
            <person name="Kallscheuer N."/>
            <person name="Luecker S."/>
            <person name="Lage O.M."/>
            <person name="Pohl T."/>
            <person name="Merkel B.J."/>
            <person name="Hornburger P."/>
            <person name="Mueller R.-W."/>
            <person name="Bruemmer F."/>
            <person name="Labrenz M."/>
            <person name="Spormann A.M."/>
            <person name="Op den Camp H."/>
            <person name="Overmann J."/>
            <person name="Amann R."/>
            <person name="Jetten M.S.M."/>
            <person name="Mascher T."/>
            <person name="Medema M.H."/>
            <person name="Devos D.P."/>
            <person name="Kaster A.-K."/>
            <person name="Ovreas L."/>
            <person name="Rohde M."/>
            <person name="Galperin M.Y."/>
            <person name="Jogler C."/>
        </authorList>
    </citation>
    <scope>NUCLEOTIDE SEQUENCE [LARGE SCALE GENOMIC DNA]</scope>
    <source>
        <strain evidence="4 5">Poly30</strain>
    </source>
</reference>
<protein>
    <submittedName>
        <fullName evidence="4">Alpha/beta hydrolase family protein</fullName>
    </submittedName>
</protein>
<dbReference type="Gene3D" id="3.40.50.1820">
    <property type="entry name" value="alpha/beta hydrolase"/>
    <property type="match status" value="1"/>
</dbReference>
<evidence type="ECO:0000256" key="1">
    <source>
        <dbReference type="ARBA" id="ARBA00022729"/>
    </source>
</evidence>
<dbReference type="InterPro" id="IPR050955">
    <property type="entry name" value="Plant_Biomass_Hydrol_Est"/>
</dbReference>
<dbReference type="GO" id="GO:0016787">
    <property type="term" value="F:hydrolase activity"/>
    <property type="evidence" value="ECO:0007669"/>
    <property type="project" value="UniProtKB-KW"/>
</dbReference>
<dbReference type="Proteomes" id="UP000320390">
    <property type="component" value="Chromosome"/>
</dbReference>
<dbReference type="RefSeq" id="WP_145204377.1">
    <property type="nucleotide sequence ID" value="NZ_CP036434.1"/>
</dbReference>
<keyword evidence="2 4" id="KW-0378">Hydrolase</keyword>
<evidence type="ECO:0000313" key="5">
    <source>
        <dbReference type="Proteomes" id="UP000320390"/>
    </source>
</evidence>
<keyword evidence="5" id="KW-1185">Reference proteome</keyword>
<name>A0A518EZY4_9BACT</name>